<comment type="caution">
    <text evidence="2">The sequence shown here is derived from an EMBL/GenBank/DDBJ whole genome shotgun (WGS) entry which is preliminary data.</text>
</comment>
<protein>
    <recommendedName>
        <fullName evidence="4">E3 ubiquitin-protein ligase CCNB1IP1</fullName>
    </recommendedName>
</protein>
<dbReference type="EMBL" id="LJZO01000001">
    <property type="protein sequence ID" value="ROW05649.1"/>
    <property type="molecule type" value="Genomic_DNA"/>
</dbReference>
<dbReference type="GO" id="GO:0061630">
    <property type="term" value="F:ubiquitin protein ligase activity"/>
    <property type="evidence" value="ECO:0007669"/>
    <property type="project" value="InterPro"/>
</dbReference>
<dbReference type="GO" id="GO:0007131">
    <property type="term" value="P:reciprocal meiotic recombination"/>
    <property type="evidence" value="ECO:0007669"/>
    <property type="project" value="InterPro"/>
</dbReference>
<dbReference type="PANTHER" id="PTHR14305:SF0">
    <property type="entry name" value="E3 UBIQUITIN-PROTEIN LIGASE CCNB1IP1"/>
    <property type="match status" value="1"/>
</dbReference>
<organism evidence="2 3">
    <name type="scientific">Cytospora chrysosperma</name>
    <name type="common">Cytospora canker fungus</name>
    <name type="synonym">Sphaeria chrysosperma</name>
    <dbReference type="NCBI Taxonomy" id="252740"/>
    <lineage>
        <taxon>Eukaryota</taxon>
        <taxon>Fungi</taxon>
        <taxon>Dikarya</taxon>
        <taxon>Ascomycota</taxon>
        <taxon>Pezizomycotina</taxon>
        <taxon>Sordariomycetes</taxon>
        <taxon>Sordariomycetidae</taxon>
        <taxon>Diaporthales</taxon>
        <taxon>Cytosporaceae</taxon>
        <taxon>Cytospora</taxon>
    </lineage>
</organism>
<evidence type="ECO:0000313" key="2">
    <source>
        <dbReference type="EMBL" id="ROW05649.1"/>
    </source>
</evidence>
<dbReference type="PANTHER" id="PTHR14305">
    <property type="entry name" value="E3 UBIQUITIN-PROTEIN LIGASE CCNB1IP1"/>
    <property type="match status" value="1"/>
</dbReference>
<name>A0A423WQ73_CYTCH</name>
<keyword evidence="3" id="KW-1185">Reference proteome</keyword>
<feature type="coiled-coil region" evidence="1">
    <location>
        <begin position="61"/>
        <end position="123"/>
    </location>
</feature>
<dbReference type="AlphaFoldDB" id="A0A423WQ73"/>
<sequence>MVTNLNPSEDYKTSVLSGLSPEAIMECAGRALSFWSYQMTQDLIWESHRCKVLTNRYNDLNSSLDNIINDANSQLTSLQNKVASMALDQDNLRRKYDELTQAYKDKNRKLLQAQELYDKLKRKAMLGQIQDAASDAVDTTLQGGPGASMGAHTADRFDTQGGYEQQFGTPMRPSHHPERLDLSGIVPLQPRIAAQNLREGSWARPPLPQDAMDFNCLNSCLNIPQRTCERISQ</sequence>
<keyword evidence="1" id="KW-0175">Coiled coil</keyword>
<evidence type="ECO:0000313" key="3">
    <source>
        <dbReference type="Proteomes" id="UP000284375"/>
    </source>
</evidence>
<dbReference type="OrthoDB" id="441210at2759"/>
<dbReference type="InterPro" id="IPR042448">
    <property type="entry name" value="CCNB1IP1"/>
</dbReference>
<proteinExistence type="predicted"/>
<dbReference type="STRING" id="252740.A0A423WQ73"/>
<accession>A0A423WQ73</accession>
<dbReference type="Proteomes" id="UP000284375">
    <property type="component" value="Unassembled WGS sequence"/>
</dbReference>
<evidence type="ECO:0000256" key="1">
    <source>
        <dbReference type="SAM" id="Coils"/>
    </source>
</evidence>
<dbReference type="GO" id="GO:0000795">
    <property type="term" value="C:synaptonemal complex"/>
    <property type="evidence" value="ECO:0007669"/>
    <property type="project" value="InterPro"/>
</dbReference>
<evidence type="ECO:0008006" key="4">
    <source>
        <dbReference type="Google" id="ProtNLM"/>
    </source>
</evidence>
<reference evidence="2 3" key="1">
    <citation type="submission" date="2015-09" db="EMBL/GenBank/DDBJ databases">
        <title>Host preference determinants of Valsa canker pathogens revealed by comparative genomics.</title>
        <authorList>
            <person name="Yin Z."/>
            <person name="Huang L."/>
        </authorList>
    </citation>
    <scope>NUCLEOTIDE SEQUENCE [LARGE SCALE GENOMIC DNA]</scope>
    <source>
        <strain evidence="2 3">YSFL</strain>
    </source>
</reference>
<gene>
    <name evidence="2" type="ORF">VSDG_00315</name>
</gene>